<protein>
    <submittedName>
        <fullName evidence="3">Uncharacterized protein</fullName>
    </submittedName>
</protein>
<feature type="transmembrane region" description="Helical" evidence="2">
    <location>
        <begin position="45"/>
        <end position="69"/>
    </location>
</feature>
<feature type="region of interest" description="Disordered" evidence="1">
    <location>
        <begin position="236"/>
        <end position="278"/>
    </location>
</feature>
<feature type="compositionally biased region" description="Polar residues" evidence="1">
    <location>
        <begin position="236"/>
        <end position="260"/>
    </location>
</feature>
<accession>A0A9P7VA41</accession>
<reference evidence="3" key="1">
    <citation type="submission" date="2021-03" db="EMBL/GenBank/DDBJ databases">
        <authorList>
            <person name="Palmer J.M."/>
        </authorList>
    </citation>
    <scope>NUCLEOTIDE SEQUENCE</scope>
    <source>
        <strain evidence="3">ARV_011</strain>
    </source>
</reference>
<evidence type="ECO:0000256" key="1">
    <source>
        <dbReference type="SAM" id="MobiDB-lite"/>
    </source>
</evidence>
<sequence length="278" mass="29524">MSTTGMPLATGMPTITGPSEAFTTPSVTVPPNFNNPYIIKQHSPTGTVFIAMGSIVGFILLMFILYHLIKSVLASRMTKRSISKNFEKYNSNNSSFGLTQSTTNSSVAKLPLLVSQSSRTTLNAFMLPMGGGGGGSQAGGGGSTVGGDNSTIYQSEYQGATSKHDLTKMFISPTAEVMYHKRTKSSQYGNPLGGGSVSSIFGGSTTNLGNPPIATSRHSTFVPSLYINNDVNNSDYSLANTSIPPPSDNNSPQTRQQPGRSQRKTVPSMFLEDLIDEQ</sequence>
<dbReference type="GO" id="GO:0005935">
    <property type="term" value="C:cellular bud neck"/>
    <property type="evidence" value="ECO:0007669"/>
    <property type="project" value="TreeGrafter"/>
</dbReference>
<evidence type="ECO:0000313" key="3">
    <source>
        <dbReference type="EMBL" id="KAG7194231.1"/>
    </source>
</evidence>
<evidence type="ECO:0000313" key="4">
    <source>
        <dbReference type="Proteomes" id="UP000790833"/>
    </source>
</evidence>
<keyword evidence="2" id="KW-0472">Membrane</keyword>
<keyword evidence="4" id="KW-1185">Reference proteome</keyword>
<proteinExistence type="predicted"/>
<dbReference type="GeneID" id="66118323"/>
<dbReference type="EMBL" id="JAHMUF010000008">
    <property type="protein sequence ID" value="KAG7194231.1"/>
    <property type="molecule type" value="Genomic_DNA"/>
</dbReference>
<keyword evidence="2" id="KW-1133">Transmembrane helix</keyword>
<dbReference type="Proteomes" id="UP000790833">
    <property type="component" value="Unassembled WGS sequence"/>
</dbReference>
<evidence type="ECO:0000256" key="2">
    <source>
        <dbReference type="SAM" id="Phobius"/>
    </source>
</evidence>
<dbReference type="OrthoDB" id="4065319at2759"/>
<dbReference type="InterPro" id="IPR051009">
    <property type="entry name" value="PRM"/>
</dbReference>
<keyword evidence="2" id="KW-0812">Transmembrane</keyword>
<dbReference type="AlphaFoldDB" id="A0A9P7VA41"/>
<dbReference type="PANTHER" id="PTHR36089">
    <property type="entry name" value="CHITIN SYNTHASE 3 COMPLEX PROTEIN CSI2-RELATED"/>
    <property type="match status" value="1"/>
</dbReference>
<dbReference type="PANTHER" id="PTHR36089:SF1">
    <property type="entry name" value="CHITIN SYNTHASE 3 COMPLEX PROTEIN CSI2-RELATED"/>
    <property type="match status" value="1"/>
</dbReference>
<comment type="caution">
    <text evidence="3">The sequence shown here is derived from an EMBL/GenBank/DDBJ whole genome shotgun (WGS) entry which is preliminary data.</text>
</comment>
<dbReference type="RefSeq" id="XP_043049778.1">
    <property type="nucleotide sequence ID" value="XM_043195605.1"/>
</dbReference>
<gene>
    <name evidence="3" type="ORF">KQ657_004949</name>
</gene>
<dbReference type="GO" id="GO:0000324">
    <property type="term" value="C:fungal-type vacuole"/>
    <property type="evidence" value="ECO:0007669"/>
    <property type="project" value="TreeGrafter"/>
</dbReference>
<name>A0A9P7VA41_9ASCO</name>
<organism evidence="3 4">
    <name type="scientific">Scheffersomyces spartinae</name>
    <dbReference type="NCBI Taxonomy" id="45513"/>
    <lineage>
        <taxon>Eukaryota</taxon>
        <taxon>Fungi</taxon>
        <taxon>Dikarya</taxon>
        <taxon>Ascomycota</taxon>
        <taxon>Saccharomycotina</taxon>
        <taxon>Pichiomycetes</taxon>
        <taxon>Debaryomycetaceae</taxon>
        <taxon>Scheffersomyces</taxon>
    </lineage>
</organism>